<dbReference type="Proteomes" id="UP000076420">
    <property type="component" value="Unassembled WGS sequence"/>
</dbReference>
<dbReference type="PANTHER" id="PTHR31389">
    <property type="entry name" value="LD39211P"/>
    <property type="match status" value="1"/>
</dbReference>
<dbReference type="OrthoDB" id="6414280at2759"/>
<name>A0A2C9LAU6_BIOGL</name>
<dbReference type="InterPro" id="IPR012444">
    <property type="entry name" value="DUF1647"/>
</dbReference>
<dbReference type="KEGG" id="bgt:106061186"/>
<dbReference type="RefSeq" id="XP_013074721.2">
    <property type="nucleotide sequence ID" value="XM_013219267.2"/>
</dbReference>
<dbReference type="EnsemblMetazoa" id="BGLB028877-RC">
    <property type="protein sequence ID" value="BGLB028877-PC"/>
    <property type="gene ID" value="BGLB028877"/>
</dbReference>
<dbReference type="Pfam" id="PF07801">
    <property type="entry name" value="DUF1647"/>
    <property type="match status" value="1"/>
</dbReference>
<evidence type="ECO:0000313" key="2">
    <source>
        <dbReference type="Proteomes" id="UP000076420"/>
    </source>
</evidence>
<protein>
    <submittedName>
        <fullName evidence="1">Uncharacterized protein</fullName>
    </submittedName>
</protein>
<dbReference type="EnsemblMetazoa" id="BGLB028877-RB">
    <property type="protein sequence ID" value="BGLB028877-PB"/>
    <property type="gene ID" value="BGLB028877"/>
</dbReference>
<dbReference type="RefSeq" id="XP_013074718.2">
    <property type="nucleotide sequence ID" value="XM_013219264.2"/>
</dbReference>
<dbReference type="PANTHER" id="PTHR31389:SF4">
    <property type="entry name" value="LD39211P"/>
    <property type="match status" value="1"/>
</dbReference>
<dbReference type="EnsemblMetazoa" id="BGLB028877-RA">
    <property type="protein sequence ID" value="BGLB028877-PA"/>
    <property type="gene ID" value="BGLB028877"/>
</dbReference>
<proteinExistence type="predicted"/>
<accession>A0A2C9LAU6</accession>
<reference evidence="1" key="1">
    <citation type="submission" date="2020-05" db="UniProtKB">
        <authorList>
            <consortium name="EnsemblMetazoa"/>
        </authorList>
    </citation>
    <scope>IDENTIFICATION</scope>
    <source>
        <strain evidence="1">BB02</strain>
    </source>
</reference>
<dbReference type="EnsemblMetazoa" id="BGLB028877-RD">
    <property type="protein sequence ID" value="BGLB028877-PD"/>
    <property type="gene ID" value="BGLB028877"/>
</dbReference>
<gene>
    <name evidence="1" type="primary">106061186</name>
</gene>
<dbReference type="AlphaFoldDB" id="A0A2C9LAU6"/>
<dbReference type="VEuPathDB" id="VectorBase:BGLAX_041886"/>
<evidence type="ECO:0000313" key="1">
    <source>
        <dbReference type="EnsemblMetazoa" id="BGLB028877-PD"/>
    </source>
</evidence>
<dbReference type="VEuPathDB" id="VectorBase:BGLB028877"/>
<dbReference type="STRING" id="6526.A0A2C9LAU6"/>
<organism evidence="1 2">
    <name type="scientific">Biomphalaria glabrata</name>
    <name type="common">Bloodfluke planorb</name>
    <name type="synonym">Freshwater snail</name>
    <dbReference type="NCBI Taxonomy" id="6526"/>
    <lineage>
        <taxon>Eukaryota</taxon>
        <taxon>Metazoa</taxon>
        <taxon>Spiralia</taxon>
        <taxon>Lophotrochozoa</taxon>
        <taxon>Mollusca</taxon>
        <taxon>Gastropoda</taxon>
        <taxon>Heterobranchia</taxon>
        <taxon>Euthyneura</taxon>
        <taxon>Panpulmonata</taxon>
        <taxon>Hygrophila</taxon>
        <taxon>Lymnaeoidea</taxon>
        <taxon>Planorbidae</taxon>
        <taxon>Biomphalaria</taxon>
    </lineage>
</organism>
<sequence length="378" mass="43543">MTPRSPWDRMKTKNFYMILVLVAVSTITLWILSSPSPNFQTIVSKTQSGIIRASNIQIREKELTVDPVYLKRLGFTADVNAQNIEETGYSESSVISTEPDFVPLLKDSYGLPVIASGVKPDLFPEAVVLMNSIKSLLPHYKTVLYDLGLSASEQLLLNKHCNVSWNCETRVFKFDKYPSHVKYLNIKSYRPLCIQEMLHRYGAVIWVDDGYYFTESNLTLSLTRAKEFGLQGWPLKDPTSSFTHPKMFKFFNMDQNSYFFQHAIEASHLMVFNTEKVSKDVMLPWVKCALMEECISPPGAQDSGCNYFRKPLFKYTGCHKYDMSALNVILGIAFKFDEEPYTNREKLFGNLLDDQLRAENKTRPEYEIRWAMSRQINV</sequence>